<keyword evidence="1" id="KW-0698">rRNA processing</keyword>
<feature type="domain" description="Pseudouridine synthase RsuA/RluA-like" evidence="15">
    <location>
        <begin position="136"/>
        <end position="284"/>
    </location>
</feature>
<dbReference type="InterPro" id="IPR020103">
    <property type="entry name" value="PsdUridine_synth_cat_dom_sf"/>
</dbReference>
<dbReference type="EC" id="5.4.99.28" evidence="7"/>
<dbReference type="CDD" id="cd02869">
    <property type="entry name" value="PseudoU_synth_RluA_like"/>
    <property type="match status" value="1"/>
</dbReference>
<evidence type="ECO:0000256" key="4">
    <source>
        <dbReference type="ARBA" id="ARBA00036184"/>
    </source>
</evidence>
<evidence type="ECO:0000256" key="1">
    <source>
        <dbReference type="ARBA" id="ARBA00022552"/>
    </source>
</evidence>
<evidence type="ECO:0000256" key="2">
    <source>
        <dbReference type="ARBA" id="ARBA00022694"/>
    </source>
</evidence>
<dbReference type="VEuPathDB" id="VectorBase:ACON2_035416"/>
<dbReference type="EC" id="5.4.99.29" evidence="8"/>
<organism evidence="16">
    <name type="scientific">Anopheles coluzzii</name>
    <name type="common">African malaria mosquito</name>
    <dbReference type="NCBI Taxonomy" id="1518534"/>
    <lineage>
        <taxon>Eukaryota</taxon>
        <taxon>Metazoa</taxon>
        <taxon>Ecdysozoa</taxon>
        <taxon>Arthropoda</taxon>
        <taxon>Hexapoda</taxon>
        <taxon>Insecta</taxon>
        <taxon>Pterygota</taxon>
        <taxon>Neoptera</taxon>
        <taxon>Endopterygota</taxon>
        <taxon>Diptera</taxon>
        <taxon>Nematocera</taxon>
        <taxon>Culicoidea</taxon>
        <taxon>Culicidae</taxon>
        <taxon>Anophelinae</taxon>
        <taxon>Anopheles</taxon>
    </lineage>
</organism>
<evidence type="ECO:0000259" key="15">
    <source>
        <dbReference type="Pfam" id="PF00849"/>
    </source>
</evidence>
<dbReference type="GO" id="GO:0008033">
    <property type="term" value="P:tRNA processing"/>
    <property type="evidence" value="ECO:0007669"/>
    <property type="project" value="UniProtKB-KW"/>
</dbReference>
<dbReference type="SUPFAM" id="SSF55120">
    <property type="entry name" value="Pseudouridine synthase"/>
    <property type="match status" value="1"/>
</dbReference>
<dbReference type="GO" id="GO:0160151">
    <property type="term" value="F:tRNA pseudouridine(32) synthase activity"/>
    <property type="evidence" value="ECO:0007669"/>
    <property type="project" value="UniProtKB-EC"/>
</dbReference>
<dbReference type="Proteomes" id="UP000075882">
    <property type="component" value="Unassembled WGS sequence"/>
</dbReference>
<evidence type="ECO:0000313" key="16">
    <source>
        <dbReference type="EnsemblMetazoa" id="ACOM033461-PA.1"/>
    </source>
</evidence>
<dbReference type="PANTHER" id="PTHR21600">
    <property type="entry name" value="MITOCHONDRIAL RNA PSEUDOURIDINE SYNTHASE"/>
    <property type="match status" value="1"/>
</dbReference>
<dbReference type="InterPro" id="IPR006224">
    <property type="entry name" value="PsdUridine_synth_RluA-like_CS"/>
</dbReference>
<dbReference type="PROSITE" id="PS01129">
    <property type="entry name" value="PSI_RLU"/>
    <property type="match status" value="1"/>
</dbReference>
<evidence type="ECO:0000256" key="11">
    <source>
        <dbReference type="ARBA" id="ARBA00042372"/>
    </source>
</evidence>
<dbReference type="InterPro" id="IPR050188">
    <property type="entry name" value="RluA_PseudoU_synthase"/>
</dbReference>
<evidence type="ECO:0000256" key="6">
    <source>
        <dbReference type="ARBA" id="ARBA00037305"/>
    </source>
</evidence>
<accession>A0A8W7PLB6</accession>
<evidence type="ECO:0000256" key="14">
    <source>
        <dbReference type="ARBA" id="ARBA00043143"/>
    </source>
</evidence>
<evidence type="ECO:0000256" key="5">
    <source>
        <dbReference type="ARBA" id="ARBA00036916"/>
    </source>
</evidence>
<sequence>QQVQRGVDAHVAVTTRPVQRQGDRAACGQLRGIGSGDVDDFTGFAVAAGIADGQRAAVCQCQCGGIAGLAAAQWVTQGVCQYQAGIVMAHDRGFQLALVRVEVKALRHGLSLAHNLETYTPPPDTGLSVIYADDCLLVVDKPSGLLSVPGRGEGKEDCLVSRVQKVYPDALTVHRLDMATSGLVIFGRGPAMQRELSIAFMDRKVKKRYIAVVDGIVESNSGTIDLPLIIDWPNRPRQKIDYVEGKQAITHYRVVLRDALRQTSRMELDPQTGRAHQLRMHMLHLESGHPILGDDIYAPPEVLAKAD</sequence>
<keyword evidence="3" id="KW-0413">Isomerase</keyword>
<protein>
    <recommendedName>
        <fullName evidence="9">Dual-specificity RNA pseudouridine synthase RluA</fullName>
        <ecNumber evidence="7">5.4.99.28</ecNumber>
        <ecNumber evidence="8">5.4.99.29</ecNumber>
    </recommendedName>
    <alternativeName>
        <fullName evidence="10">23S rRNA pseudouridine(746) synthase</fullName>
    </alternativeName>
    <alternativeName>
        <fullName evidence="13">Ribosomal large subunit pseudouridine synthase A</fullName>
    </alternativeName>
    <alternativeName>
        <fullName evidence="12">rRNA pseudouridylate synthase A</fullName>
    </alternativeName>
    <alternativeName>
        <fullName evidence="14">rRNA-uridine isomerase A</fullName>
    </alternativeName>
    <alternativeName>
        <fullName evidence="11">tRNA pseudouridine(32) synthase</fullName>
    </alternativeName>
</protein>
<evidence type="ECO:0000256" key="9">
    <source>
        <dbReference type="ARBA" id="ARBA00039988"/>
    </source>
</evidence>
<dbReference type="GO" id="GO:0160142">
    <property type="term" value="F:23S rRNA pseudouridine(746) synthase activity"/>
    <property type="evidence" value="ECO:0007669"/>
    <property type="project" value="UniProtKB-EC"/>
</dbReference>
<dbReference type="InterPro" id="IPR006145">
    <property type="entry name" value="PsdUridine_synth_RsuA/RluA"/>
</dbReference>
<dbReference type="GO" id="GO:0000455">
    <property type="term" value="P:enzyme-directed rRNA pseudouridine synthesis"/>
    <property type="evidence" value="ECO:0007669"/>
    <property type="project" value="TreeGrafter"/>
</dbReference>
<name>A0A8W7PLB6_ANOCL</name>
<dbReference type="AlphaFoldDB" id="A0A8W7PLB6"/>
<evidence type="ECO:0000256" key="13">
    <source>
        <dbReference type="ARBA" id="ARBA00042883"/>
    </source>
</evidence>
<evidence type="ECO:0000256" key="12">
    <source>
        <dbReference type="ARBA" id="ARBA00042844"/>
    </source>
</evidence>
<dbReference type="GO" id="GO:0003723">
    <property type="term" value="F:RNA binding"/>
    <property type="evidence" value="ECO:0007669"/>
    <property type="project" value="InterPro"/>
</dbReference>
<comment type="function">
    <text evidence="6">Dual specificity enzyme that catalyzes the synthesis of pseudouridine from uracil-746 in 23S ribosomal RNA and from uracil-32 in the anticodon stem and loop of transfer RNAs.</text>
</comment>
<dbReference type="Pfam" id="PF00849">
    <property type="entry name" value="PseudoU_synth_2"/>
    <property type="match status" value="1"/>
</dbReference>
<evidence type="ECO:0000256" key="7">
    <source>
        <dbReference type="ARBA" id="ARBA00038944"/>
    </source>
</evidence>
<evidence type="ECO:0000256" key="8">
    <source>
        <dbReference type="ARBA" id="ARBA00038945"/>
    </source>
</evidence>
<reference evidence="16" key="1">
    <citation type="submission" date="2022-08" db="UniProtKB">
        <authorList>
            <consortium name="EnsemblMetazoa"/>
        </authorList>
    </citation>
    <scope>IDENTIFICATION</scope>
</reference>
<dbReference type="Gene3D" id="3.30.2350.10">
    <property type="entry name" value="Pseudouridine synthase"/>
    <property type="match status" value="1"/>
</dbReference>
<comment type="catalytic activity">
    <reaction evidence="5">
        <text>uridine(746) in 23S rRNA = pseudouridine(746) in 23S rRNA</text>
        <dbReference type="Rhea" id="RHEA:42548"/>
        <dbReference type="Rhea" id="RHEA-COMP:10109"/>
        <dbReference type="Rhea" id="RHEA-COMP:10110"/>
        <dbReference type="ChEBI" id="CHEBI:65314"/>
        <dbReference type="ChEBI" id="CHEBI:65315"/>
        <dbReference type="EC" id="5.4.99.29"/>
    </reaction>
</comment>
<proteinExistence type="predicted"/>
<comment type="catalytic activity">
    <reaction evidence="4">
        <text>uridine(32) in tRNA = pseudouridine(32) in tRNA</text>
        <dbReference type="Rhea" id="RHEA:42544"/>
        <dbReference type="Rhea" id="RHEA-COMP:10107"/>
        <dbReference type="Rhea" id="RHEA-COMP:10108"/>
        <dbReference type="ChEBI" id="CHEBI:65314"/>
        <dbReference type="ChEBI" id="CHEBI:65315"/>
        <dbReference type="EC" id="5.4.99.28"/>
    </reaction>
</comment>
<dbReference type="PANTHER" id="PTHR21600:SF91">
    <property type="entry name" value="DUAL-SPECIFICITY RNA PSEUDOURIDINE SYNTHASE RLUA"/>
    <property type="match status" value="1"/>
</dbReference>
<evidence type="ECO:0000256" key="10">
    <source>
        <dbReference type="ARBA" id="ARBA00041266"/>
    </source>
</evidence>
<keyword evidence="2" id="KW-0819">tRNA processing</keyword>
<evidence type="ECO:0000256" key="3">
    <source>
        <dbReference type="ARBA" id="ARBA00023235"/>
    </source>
</evidence>
<dbReference type="EnsemblMetazoa" id="ACOM033461-RA">
    <property type="protein sequence ID" value="ACOM033461-PA.1"/>
    <property type="gene ID" value="ACOM033461"/>
</dbReference>